<dbReference type="Gene3D" id="1.10.1040.10">
    <property type="entry name" value="N-(1-d-carboxylethyl)-l-norvaline Dehydrogenase, domain 2"/>
    <property type="match status" value="1"/>
</dbReference>
<dbReference type="InterPro" id="IPR036291">
    <property type="entry name" value="NAD(P)-bd_dom_sf"/>
</dbReference>
<dbReference type="GO" id="GO:0050661">
    <property type="term" value="F:NADP binding"/>
    <property type="evidence" value="ECO:0007669"/>
    <property type="project" value="InterPro"/>
</dbReference>
<name>A0A4Y9AA41_9BACI</name>
<dbReference type="Gene3D" id="3.40.50.720">
    <property type="entry name" value="NAD(P)-binding Rossmann-like Domain"/>
    <property type="match status" value="1"/>
</dbReference>
<keyword evidence="4" id="KW-1185">Reference proteome</keyword>
<dbReference type="PANTHER" id="PTHR43580:SF2">
    <property type="entry name" value="CYTOKINE-LIKE NUCLEAR FACTOR N-PAC"/>
    <property type="match status" value="1"/>
</dbReference>
<gene>
    <name evidence="3" type="ORF">E4U82_18810</name>
</gene>
<dbReference type="InterPro" id="IPR006115">
    <property type="entry name" value="6PGDH_NADP-bd"/>
</dbReference>
<protein>
    <submittedName>
        <fullName evidence="3">NAD(P)-dependent oxidoreductase</fullName>
    </submittedName>
</protein>
<dbReference type="InterPro" id="IPR015814">
    <property type="entry name" value="Pgluconate_DH_NAD-bd_C"/>
</dbReference>
<evidence type="ECO:0000313" key="3">
    <source>
        <dbReference type="EMBL" id="TFJ91224.1"/>
    </source>
</evidence>
<dbReference type="Proteomes" id="UP000298484">
    <property type="component" value="Unassembled WGS sequence"/>
</dbReference>
<dbReference type="Pfam" id="PF03446">
    <property type="entry name" value="NAD_binding_2"/>
    <property type="match status" value="1"/>
</dbReference>
<dbReference type="InterPro" id="IPR008927">
    <property type="entry name" value="6-PGluconate_DH-like_C_sf"/>
</dbReference>
<dbReference type="SUPFAM" id="SSF51735">
    <property type="entry name" value="NAD(P)-binding Rossmann-fold domains"/>
    <property type="match status" value="1"/>
</dbReference>
<evidence type="ECO:0000313" key="4">
    <source>
        <dbReference type="Proteomes" id="UP000298484"/>
    </source>
</evidence>
<feature type="domain" description="Phosphogluconate dehydrogenase NAD-binding putative C-terminal" evidence="2">
    <location>
        <begin position="188"/>
        <end position="257"/>
    </location>
</feature>
<accession>A0A4Y9AA41</accession>
<dbReference type="InterPro" id="IPR013328">
    <property type="entry name" value="6PGD_dom2"/>
</dbReference>
<dbReference type="AlphaFoldDB" id="A0A4Y9AA41"/>
<dbReference type="SUPFAM" id="SSF48179">
    <property type="entry name" value="6-phosphogluconate dehydrogenase C-terminal domain-like"/>
    <property type="match status" value="1"/>
</dbReference>
<reference evidence="3 4" key="1">
    <citation type="submission" date="2019-03" db="EMBL/GenBank/DDBJ databases">
        <title>Genome sequence of Lentibacillus salicampi ATCC BAA-719.</title>
        <authorList>
            <person name="Maclea K.S."/>
            <person name="Simoes Junior M."/>
        </authorList>
    </citation>
    <scope>NUCLEOTIDE SEQUENCE [LARGE SCALE GENOMIC DNA]</scope>
    <source>
        <strain evidence="3 4">ATCC BAA-719</strain>
    </source>
</reference>
<evidence type="ECO:0000259" key="2">
    <source>
        <dbReference type="Pfam" id="PF09130"/>
    </source>
</evidence>
<comment type="caution">
    <text evidence="3">The sequence shown here is derived from an EMBL/GenBank/DDBJ whole genome shotgun (WGS) entry which is preliminary data.</text>
</comment>
<dbReference type="PANTHER" id="PTHR43580">
    <property type="entry name" value="OXIDOREDUCTASE GLYR1-RELATED"/>
    <property type="match status" value="1"/>
</dbReference>
<feature type="domain" description="6-phosphogluconate dehydrogenase NADP-binding" evidence="1">
    <location>
        <begin position="2"/>
        <end position="122"/>
    </location>
</feature>
<dbReference type="RefSeq" id="WP_135111782.1">
    <property type="nucleotide sequence ID" value="NZ_SRHY01000067.1"/>
</dbReference>
<sequence>MKIGFIGFGEVGYQMSKGFKEENNIRITAFDKMHQTTLVQSRAEEAGVVLYESPFDAIEGVDVIIVAVPADHTFNAWQSIKGAKPETLKIDVTTANSNTKQQVFEEIMSGQGYFVDAALMGPLPAYKHKVPIIASGSGVNVFINMMEQHQMKIENIGDQVGDAINIKLIRSIFMKGMSTLLYEVLDIAHHLDVEDRVIKSISETMERQSFDHTVTRLVSGTAIHSARRTKEMENVIELLNSNQKPSQMSQATLDKLSWITELNLASEFHNKTPDDWKKVLNKINEKRGSENEETRT</sequence>
<dbReference type="OrthoDB" id="4333at2"/>
<evidence type="ECO:0000259" key="1">
    <source>
        <dbReference type="Pfam" id="PF03446"/>
    </source>
</evidence>
<organism evidence="3 4">
    <name type="scientific">Lentibacillus salicampi</name>
    <dbReference type="NCBI Taxonomy" id="175306"/>
    <lineage>
        <taxon>Bacteria</taxon>
        <taxon>Bacillati</taxon>
        <taxon>Bacillota</taxon>
        <taxon>Bacilli</taxon>
        <taxon>Bacillales</taxon>
        <taxon>Bacillaceae</taxon>
        <taxon>Lentibacillus</taxon>
    </lineage>
</organism>
<dbReference type="EMBL" id="SRHY01000067">
    <property type="protein sequence ID" value="TFJ91224.1"/>
    <property type="molecule type" value="Genomic_DNA"/>
</dbReference>
<dbReference type="InterPro" id="IPR051265">
    <property type="entry name" value="HIBADH-related_NP60_sf"/>
</dbReference>
<dbReference type="Pfam" id="PF09130">
    <property type="entry name" value="DUF1932"/>
    <property type="match status" value="1"/>
</dbReference>
<proteinExistence type="predicted"/>